<proteinExistence type="predicted"/>
<reference evidence="1 2" key="1">
    <citation type="submission" date="2024-02" db="EMBL/GenBank/DDBJ databases">
        <authorList>
            <person name="Chen Y."/>
            <person name="Shah S."/>
            <person name="Dougan E. K."/>
            <person name="Thang M."/>
            <person name="Chan C."/>
        </authorList>
    </citation>
    <scope>NUCLEOTIDE SEQUENCE [LARGE SCALE GENOMIC DNA]</scope>
</reference>
<dbReference type="EMBL" id="CAXAMN010007847">
    <property type="protein sequence ID" value="CAK9023104.1"/>
    <property type="molecule type" value="Genomic_DNA"/>
</dbReference>
<evidence type="ECO:0000313" key="2">
    <source>
        <dbReference type="Proteomes" id="UP001642484"/>
    </source>
</evidence>
<keyword evidence="2" id="KW-1185">Reference proteome</keyword>
<dbReference type="Proteomes" id="UP001642484">
    <property type="component" value="Unassembled WGS sequence"/>
</dbReference>
<dbReference type="SUPFAM" id="SSF56784">
    <property type="entry name" value="HAD-like"/>
    <property type="match status" value="1"/>
</dbReference>
<comment type="caution">
    <text evidence="1">The sequence shown here is derived from an EMBL/GenBank/DDBJ whole genome shotgun (WGS) entry which is preliminary data.</text>
</comment>
<accession>A0ABP0K969</accession>
<dbReference type="Pfam" id="PF18143">
    <property type="entry name" value="HAD_SAK_2"/>
    <property type="match status" value="1"/>
</dbReference>
<name>A0ABP0K969_9DINO</name>
<gene>
    <name evidence="1" type="ORF">CCMP2556_LOCUS15105</name>
</gene>
<organism evidence="1 2">
    <name type="scientific">Durusdinium trenchii</name>
    <dbReference type="NCBI Taxonomy" id="1381693"/>
    <lineage>
        <taxon>Eukaryota</taxon>
        <taxon>Sar</taxon>
        <taxon>Alveolata</taxon>
        <taxon>Dinophyceae</taxon>
        <taxon>Suessiales</taxon>
        <taxon>Symbiodiniaceae</taxon>
        <taxon>Durusdinium</taxon>
    </lineage>
</organism>
<sequence length="190" mass="21269">MPLVREALAPQRFSRVVFLDIDGVLNRTRAATHIRLDEDLMPLLKDLVERGDVGIVLSTYWRHFTEYIAYVLTRFEIPSWRVMGATPGLGHLDGSCFDDQVYASRSEEICAWLQDHPEVSGFVILDDRRTAGLGVLAHHFVHCRQVSTGHDSCRYFEFGSESVATQHQERGRLDEGGRVVGAGDLAAAPC</sequence>
<protein>
    <submittedName>
        <fullName evidence="1">Uncharacterized protein</fullName>
    </submittedName>
</protein>
<evidence type="ECO:0000313" key="1">
    <source>
        <dbReference type="EMBL" id="CAK9023104.1"/>
    </source>
</evidence>
<dbReference type="InterPro" id="IPR036412">
    <property type="entry name" value="HAD-like_sf"/>
</dbReference>